<dbReference type="PATRIC" id="fig|452.5.peg.620"/>
<dbReference type="AlphaFoldDB" id="A0A0W0Z8Q1"/>
<proteinExistence type="predicted"/>
<dbReference type="RefSeq" id="WP_058482509.1">
    <property type="nucleotide sequence ID" value="NZ_CAAAII010000013.1"/>
</dbReference>
<accession>A0A0W0Z8Q1</accession>
<evidence type="ECO:0000313" key="4">
    <source>
        <dbReference type="Proteomes" id="UP000054877"/>
    </source>
</evidence>
<protein>
    <submittedName>
        <fullName evidence="3">Transmembrane protein</fullName>
    </submittedName>
</protein>
<dbReference type="OrthoDB" id="5653291at2"/>
<keyword evidence="1" id="KW-1133">Transmembrane helix</keyword>
<keyword evidence="1 3" id="KW-0812">Transmembrane</keyword>
<keyword evidence="4" id="KW-1185">Reference proteome</keyword>
<sequence>MRRFLSLSLILFLTLGFAVNDAAARGFGRARFGGGHYGKGGISSLFSKKTTQGVKSRAVPNRTGGFLRGMLIGGLLSALFLGHGMAGAIFSWILVLGLIFFILNMVRNKKTDHRYTRQG</sequence>
<feature type="signal peptide" evidence="2">
    <location>
        <begin position="1"/>
        <end position="22"/>
    </location>
</feature>
<evidence type="ECO:0000256" key="2">
    <source>
        <dbReference type="SAM" id="SignalP"/>
    </source>
</evidence>
<reference evidence="3 4" key="1">
    <citation type="submission" date="2015-11" db="EMBL/GenBank/DDBJ databases">
        <title>Genomic analysis of 38 Legionella species identifies large and diverse effector repertoires.</title>
        <authorList>
            <person name="Burstein D."/>
            <person name="Amaro F."/>
            <person name="Zusman T."/>
            <person name="Lifshitz Z."/>
            <person name="Cohen O."/>
            <person name="Gilbert J.A."/>
            <person name="Pupko T."/>
            <person name="Shuman H.A."/>
            <person name="Segal G."/>
        </authorList>
    </citation>
    <scope>NUCLEOTIDE SEQUENCE [LARGE SCALE GENOMIC DNA]</scope>
    <source>
        <strain evidence="3 4">Mt.St.Helens-9</strain>
    </source>
</reference>
<name>A0A0W0Z8Q1_LEGSP</name>
<organism evidence="3 4">
    <name type="scientific">Legionella spiritensis</name>
    <dbReference type="NCBI Taxonomy" id="452"/>
    <lineage>
        <taxon>Bacteria</taxon>
        <taxon>Pseudomonadati</taxon>
        <taxon>Pseudomonadota</taxon>
        <taxon>Gammaproteobacteria</taxon>
        <taxon>Legionellales</taxon>
        <taxon>Legionellaceae</taxon>
        <taxon>Legionella</taxon>
    </lineage>
</organism>
<feature type="transmembrane region" description="Helical" evidence="1">
    <location>
        <begin position="70"/>
        <end position="103"/>
    </location>
</feature>
<keyword evidence="2" id="KW-0732">Signal</keyword>
<evidence type="ECO:0000313" key="3">
    <source>
        <dbReference type="EMBL" id="KTD65488.1"/>
    </source>
</evidence>
<dbReference type="STRING" id="452.Lspi_0562"/>
<dbReference type="EMBL" id="LNYX01000006">
    <property type="protein sequence ID" value="KTD65488.1"/>
    <property type="molecule type" value="Genomic_DNA"/>
</dbReference>
<gene>
    <name evidence="3" type="ORF">Lspi_0562</name>
</gene>
<evidence type="ECO:0000256" key="1">
    <source>
        <dbReference type="SAM" id="Phobius"/>
    </source>
</evidence>
<keyword evidence="1" id="KW-0472">Membrane</keyword>
<comment type="caution">
    <text evidence="3">The sequence shown here is derived from an EMBL/GenBank/DDBJ whole genome shotgun (WGS) entry which is preliminary data.</text>
</comment>
<dbReference type="Proteomes" id="UP000054877">
    <property type="component" value="Unassembled WGS sequence"/>
</dbReference>
<feature type="chain" id="PRO_5006918379" evidence="2">
    <location>
        <begin position="23"/>
        <end position="119"/>
    </location>
</feature>